<evidence type="ECO:0000313" key="2">
    <source>
        <dbReference type="Proteomes" id="UP000799441"/>
    </source>
</evidence>
<evidence type="ECO:0000313" key="1">
    <source>
        <dbReference type="EMBL" id="KAF2719742.1"/>
    </source>
</evidence>
<sequence>MTNTVKVILLLSSSSFGHIEKRNYAGVIQNNYCCDKFTLKTGRSDRSSTKLLCCQGNLHVAIDFSNNAPISCTAMTQLALTQASSDSGSIHPTSAILRGAAGNDTAGISTGRSRESIDNDSHSGLTLSNAAPTAIVGILPWMGPAVVGGFLLLPVE</sequence>
<proteinExistence type="predicted"/>
<name>A0A9P4UL42_9PEZI</name>
<keyword evidence="2" id="KW-1185">Reference proteome</keyword>
<dbReference type="Proteomes" id="UP000799441">
    <property type="component" value="Unassembled WGS sequence"/>
</dbReference>
<protein>
    <submittedName>
        <fullName evidence="1">Uncharacterized protein</fullName>
    </submittedName>
</protein>
<accession>A0A9P4UL42</accession>
<dbReference type="AlphaFoldDB" id="A0A9P4UL42"/>
<dbReference type="EMBL" id="MU003807">
    <property type="protein sequence ID" value="KAF2719742.1"/>
    <property type="molecule type" value="Genomic_DNA"/>
</dbReference>
<organism evidence="1 2">
    <name type="scientific">Polychaeton citri CBS 116435</name>
    <dbReference type="NCBI Taxonomy" id="1314669"/>
    <lineage>
        <taxon>Eukaryota</taxon>
        <taxon>Fungi</taxon>
        <taxon>Dikarya</taxon>
        <taxon>Ascomycota</taxon>
        <taxon>Pezizomycotina</taxon>
        <taxon>Dothideomycetes</taxon>
        <taxon>Dothideomycetidae</taxon>
        <taxon>Capnodiales</taxon>
        <taxon>Capnodiaceae</taxon>
        <taxon>Polychaeton</taxon>
    </lineage>
</organism>
<gene>
    <name evidence="1" type="ORF">K431DRAFT_347667</name>
</gene>
<comment type="caution">
    <text evidence="1">The sequence shown here is derived from an EMBL/GenBank/DDBJ whole genome shotgun (WGS) entry which is preliminary data.</text>
</comment>
<reference evidence="1" key="1">
    <citation type="journal article" date="2020" name="Stud. Mycol.">
        <title>101 Dothideomycetes genomes: a test case for predicting lifestyles and emergence of pathogens.</title>
        <authorList>
            <person name="Haridas S."/>
            <person name="Albert R."/>
            <person name="Binder M."/>
            <person name="Bloem J."/>
            <person name="Labutti K."/>
            <person name="Salamov A."/>
            <person name="Andreopoulos B."/>
            <person name="Baker S."/>
            <person name="Barry K."/>
            <person name="Bills G."/>
            <person name="Bluhm B."/>
            <person name="Cannon C."/>
            <person name="Castanera R."/>
            <person name="Culley D."/>
            <person name="Daum C."/>
            <person name="Ezra D."/>
            <person name="Gonzalez J."/>
            <person name="Henrissat B."/>
            <person name="Kuo A."/>
            <person name="Liang C."/>
            <person name="Lipzen A."/>
            <person name="Lutzoni F."/>
            <person name="Magnuson J."/>
            <person name="Mondo S."/>
            <person name="Nolan M."/>
            <person name="Ohm R."/>
            <person name="Pangilinan J."/>
            <person name="Park H.-J."/>
            <person name="Ramirez L."/>
            <person name="Alfaro M."/>
            <person name="Sun H."/>
            <person name="Tritt A."/>
            <person name="Yoshinaga Y."/>
            <person name="Zwiers L.-H."/>
            <person name="Turgeon B."/>
            <person name="Goodwin S."/>
            <person name="Spatafora J."/>
            <person name="Crous P."/>
            <person name="Grigoriev I."/>
        </authorList>
    </citation>
    <scope>NUCLEOTIDE SEQUENCE</scope>
    <source>
        <strain evidence="1">CBS 116435</strain>
    </source>
</reference>